<name>A0A392SRL5_9FABA</name>
<dbReference type="EMBL" id="LXQA010420061">
    <property type="protein sequence ID" value="MCI50675.1"/>
    <property type="molecule type" value="Genomic_DNA"/>
</dbReference>
<accession>A0A392SRL5</accession>
<proteinExistence type="predicted"/>
<feature type="non-terminal residue" evidence="1">
    <location>
        <position position="91"/>
    </location>
</feature>
<evidence type="ECO:0000313" key="1">
    <source>
        <dbReference type="EMBL" id="MCI50675.1"/>
    </source>
</evidence>
<dbReference type="Proteomes" id="UP000265520">
    <property type="component" value="Unassembled WGS sequence"/>
</dbReference>
<organism evidence="1 2">
    <name type="scientific">Trifolium medium</name>
    <dbReference type="NCBI Taxonomy" id="97028"/>
    <lineage>
        <taxon>Eukaryota</taxon>
        <taxon>Viridiplantae</taxon>
        <taxon>Streptophyta</taxon>
        <taxon>Embryophyta</taxon>
        <taxon>Tracheophyta</taxon>
        <taxon>Spermatophyta</taxon>
        <taxon>Magnoliopsida</taxon>
        <taxon>eudicotyledons</taxon>
        <taxon>Gunneridae</taxon>
        <taxon>Pentapetalae</taxon>
        <taxon>rosids</taxon>
        <taxon>fabids</taxon>
        <taxon>Fabales</taxon>
        <taxon>Fabaceae</taxon>
        <taxon>Papilionoideae</taxon>
        <taxon>50 kb inversion clade</taxon>
        <taxon>NPAAA clade</taxon>
        <taxon>Hologalegina</taxon>
        <taxon>IRL clade</taxon>
        <taxon>Trifolieae</taxon>
        <taxon>Trifolium</taxon>
    </lineage>
</organism>
<evidence type="ECO:0000313" key="2">
    <source>
        <dbReference type="Proteomes" id="UP000265520"/>
    </source>
</evidence>
<sequence>MRTSRTHVDVYSGTLSMAFGNHVIKFNVFDAMQHPNEEHSVFALELHDSLIDDACTDEFIDDFPSIADLNDTYTCGDCTNHEICSLCAEFN</sequence>
<comment type="caution">
    <text evidence="1">The sequence shown here is derived from an EMBL/GenBank/DDBJ whole genome shotgun (WGS) entry which is preliminary data.</text>
</comment>
<dbReference type="AlphaFoldDB" id="A0A392SRL5"/>
<reference evidence="1 2" key="1">
    <citation type="journal article" date="2018" name="Front. Plant Sci.">
        <title>Red Clover (Trifolium pratense) and Zigzag Clover (T. medium) - A Picture of Genomic Similarities and Differences.</title>
        <authorList>
            <person name="Dluhosova J."/>
            <person name="Istvanek J."/>
            <person name="Nedelnik J."/>
            <person name="Repkova J."/>
        </authorList>
    </citation>
    <scope>NUCLEOTIDE SEQUENCE [LARGE SCALE GENOMIC DNA]</scope>
    <source>
        <strain evidence="2">cv. 10/8</strain>
        <tissue evidence="1">Leaf</tissue>
    </source>
</reference>
<protein>
    <submittedName>
        <fullName evidence="1">Uncharacterized protein</fullName>
    </submittedName>
</protein>
<keyword evidence="2" id="KW-1185">Reference proteome</keyword>